<keyword evidence="3 5" id="KW-1133">Transmembrane helix</keyword>
<reference evidence="7" key="1">
    <citation type="submission" date="2021-06" db="EMBL/GenBank/DDBJ databases">
        <authorList>
            <person name="Kallberg Y."/>
            <person name="Tangrot J."/>
            <person name="Rosling A."/>
        </authorList>
    </citation>
    <scope>NUCLEOTIDE SEQUENCE</scope>
    <source>
        <strain evidence="7">MA453B</strain>
    </source>
</reference>
<dbReference type="AlphaFoldDB" id="A0A9N8W4R8"/>
<sequence length="909" mass="106287">MSTREQGDHVEIKVDEFGGHEPKRQNFPHDIKLICSPNLKYIATLNEKDESILIWPVLGNESYLNADKSFKVTELDTNEDSKNVYKLEELSDDALIVLISETSCIMYDTNKEQHVEIPHLNEQVLQTSEIYVSFLKNGYFAFISESKLYLYSVITKDPRTCLQCKNRFGFNIELNQCTLSRDGKLLIGDGFFKSQWDIDSEKFEIQYPIANDFVFNKYENLQAVWHNRDLTLKIYSAKTGIKILSREIEMNYKNQNNEYFQISFMNLGERLLISHFTNSKMQNYLIDPYSEKNATIKLDLYDELNSKYVGFIPKRIFENKVIGIVNRKVLIHNLFQEHYQNYLREEIDDKNNIRFLSIMKEILDKMKDAKSEISSTLKVDIELKGQIKGKHMNLVNWEFNENSDGKMELSARKGNINLAKLNVTDIYVEKNSLKSLNILTFKLLTNDELMVITKWYHSSIKEFTIIVAFDDDKSIRMKYFFDTNYLKNLLKVCNDLLEKCKMDSEMDKDLLKMYKDLFKVCKDLLEKRKKDSEIDNDLLKCKIVSEKLFSVDYFKFILKNFDFGFFEPNNTLSNLIKDHINDTSFFALYAQNLLEAAISEQRIDLVDQVFDKCMKLIKNDPAEINVLKIISSLSIKVHETYPDYFNRFISQTSLLLSPSHVLNEPIVYTSDPHLHPHAAEPYMFKLKKELVDKQFTVPAIHFVVPLAGFSSYDTDFSFWKEIFGRSKSNGFLIFNWKRYVFNLWNCFDFGSLTFPVAISIYWLINGSPPLWAPSLACLFLDIKFLFYLRAFEYFGVYFAIIVGVAQTVFSYLIVLGIIILAFTHALYILLQEDSKNMTHRDKVHRKIIEVKNDKDLTEDKKPVISNLLLELTGLNIKSEESEQEEANLKLDNDILKKLLELVKKDKETE</sequence>
<dbReference type="OrthoDB" id="2352140at2759"/>
<accession>A0A9N8W4R8</accession>
<feature type="domain" description="Ion transport" evidence="6">
    <location>
        <begin position="734"/>
        <end position="836"/>
    </location>
</feature>
<dbReference type="Proteomes" id="UP000789405">
    <property type="component" value="Unassembled WGS sequence"/>
</dbReference>
<name>A0A9N8W4R8_9GLOM</name>
<keyword evidence="4 5" id="KW-0472">Membrane</keyword>
<dbReference type="InterPro" id="IPR036322">
    <property type="entry name" value="WD40_repeat_dom_sf"/>
</dbReference>
<dbReference type="SUPFAM" id="SSF50978">
    <property type="entry name" value="WD40 repeat-like"/>
    <property type="match status" value="1"/>
</dbReference>
<dbReference type="EMBL" id="CAJVPY010000451">
    <property type="protein sequence ID" value="CAG8473639.1"/>
    <property type="molecule type" value="Genomic_DNA"/>
</dbReference>
<comment type="caution">
    <text evidence="7">The sequence shown here is derived from an EMBL/GenBank/DDBJ whole genome shotgun (WGS) entry which is preliminary data.</text>
</comment>
<gene>
    <name evidence="7" type="ORF">DERYTH_LOCUS1580</name>
</gene>
<evidence type="ECO:0000256" key="3">
    <source>
        <dbReference type="ARBA" id="ARBA00022989"/>
    </source>
</evidence>
<evidence type="ECO:0000256" key="4">
    <source>
        <dbReference type="ARBA" id="ARBA00023136"/>
    </source>
</evidence>
<evidence type="ECO:0000313" key="8">
    <source>
        <dbReference type="Proteomes" id="UP000789405"/>
    </source>
</evidence>
<dbReference type="Pfam" id="PF00520">
    <property type="entry name" value="Ion_trans"/>
    <property type="match status" value="1"/>
</dbReference>
<keyword evidence="2 5" id="KW-0812">Transmembrane</keyword>
<evidence type="ECO:0000256" key="1">
    <source>
        <dbReference type="ARBA" id="ARBA00004141"/>
    </source>
</evidence>
<evidence type="ECO:0000256" key="5">
    <source>
        <dbReference type="SAM" id="Phobius"/>
    </source>
</evidence>
<dbReference type="InterPro" id="IPR005821">
    <property type="entry name" value="Ion_trans_dom"/>
</dbReference>
<evidence type="ECO:0000313" key="7">
    <source>
        <dbReference type="EMBL" id="CAG8473639.1"/>
    </source>
</evidence>
<keyword evidence="8" id="KW-1185">Reference proteome</keyword>
<evidence type="ECO:0000256" key="2">
    <source>
        <dbReference type="ARBA" id="ARBA00022692"/>
    </source>
</evidence>
<protein>
    <submittedName>
        <fullName evidence="7">10082_t:CDS:1</fullName>
    </submittedName>
</protein>
<comment type="subcellular location">
    <subcellularLocation>
        <location evidence="1">Membrane</location>
        <topology evidence="1">Multi-pass membrane protein</topology>
    </subcellularLocation>
</comment>
<feature type="transmembrane region" description="Helical" evidence="5">
    <location>
        <begin position="811"/>
        <end position="830"/>
    </location>
</feature>
<feature type="transmembrane region" description="Helical" evidence="5">
    <location>
        <begin position="784"/>
        <end position="805"/>
    </location>
</feature>
<evidence type="ECO:0000259" key="6">
    <source>
        <dbReference type="Pfam" id="PF00520"/>
    </source>
</evidence>
<proteinExistence type="predicted"/>
<organism evidence="7 8">
    <name type="scientific">Dentiscutata erythropus</name>
    <dbReference type="NCBI Taxonomy" id="1348616"/>
    <lineage>
        <taxon>Eukaryota</taxon>
        <taxon>Fungi</taxon>
        <taxon>Fungi incertae sedis</taxon>
        <taxon>Mucoromycota</taxon>
        <taxon>Glomeromycotina</taxon>
        <taxon>Glomeromycetes</taxon>
        <taxon>Diversisporales</taxon>
        <taxon>Gigasporaceae</taxon>
        <taxon>Dentiscutata</taxon>
    </lineage>
</organism>